<evidence type="ECO:0000256" key="7">
    <source>
        <dbReference type="ARBA" id="ARBA00023033"/>
    </source>
</evidence>
<evidence type="ECO:0000256" key="1">
    <source>
        <dbReference type="ARBA" id="ARBA00001971"/>
    </source>
</evidence>
<accession>A0A5Q5BQZ5</accession>
<evidence type="ECO:0000256" key="5">
    <source>
        <dbReference type="ARBA" id="ARBA00023002"/>
    </source>
</evidence>
<comment type="similarity">
    <text evidence="2">Belongs to the cytochrome P450 family.</text>
</comment>
<evidence type="ECO:0000256" key="3">
    <source>
        <dbReference type="ARBA" id="ARBA00022617"/>
    </source>
</evidence>
<keyword evidence="4" id="KW-0479">Metal-binding</keyword>
<dbReference type="CDD" id="cd11033">
    <property type="entry name" value="CYP142-like"/>
    <property type="match status" value="1"/>
</dbReference>
<dbReference type="FunFam" id="1.10.630.10:FF:000018">
    <property type="entry name" value="Cytochrome P450 monooxygenase"/>
    <property type="match status" value="1"/>
</dbReference>
<dbReference type="GO" id="GO:0006707">
    <property type="term" value="P:cholesterol catabolic process"/>
    <property type="evidence" value="ECO:0007669"/>
    <property type="project" value="TreeGrafter"/>
</dbReference>
<evidence type="ECO:0000256" key="6">
    <source>
        <dbReference type="ARBA" id="ARBA00023004"/>
    </source>
</evidence>
<dbReference type="PANTHER" id="PTHR46696">
    <property type="entry name" value="P450, PUTATIVE (EUROFUNG)-RELATED"/>
    <property type="match status" value="1"/>
</dbReference>
<comment type="cofactor">
    <cofactor evidence="1">
        <name>heme</name>
        <dbReference type="ChEBI" id="CHEBI:30413"/>
    </cofactor>
</comment>
<dbReference type="InterPro" id="IPR002397">
    <property type="entry name" value="Cyt_P450_B"/>
</dbReference>
<name>A0A5Q5BQZ5_MYCSS</name>
<protein>
    <submittedName>
        <fullName evidence="8">Cytochrome P450</fullName>
    </submittedName>
</protein>
<dbReference type="KEGG" id="mmc:Mmcs_4572"/>
<reference evidence="8" key="1">
    <citation type="submission" date="2006-06" db="EMBL/GenBank/DDBJ databases">
        <title>Complete sequence of chromosome of Mycobacterium sp. MCS.</title>
        <authorList>
            <consortium name="US DOE Joint Genome Institute"/>
            <person name="Copeland A."/>
            <person name="Lucas S."/>
            <person name="Lapidus A."/>
            <person name="Barry K."/>
            <person name="Detter J.C."/>
            <person name="Glavina del Rio T."/>
            <person name="Hammon N."/>
            <person name="Israni S."/>
            <person name="Dalin E."/>
            <person name="Tice H."/>
            <person name="Pitluck S."/>
            <person name="Martinez M."/>
            <person name="Schmutz J."/>
            <person name="Larimer F."/>
            <person name="Land M."/>
            <person name="Hauser L."/>
            <person name="Kyrpides N."/>
            <person name="Kim E."/>
            <person name="Miller C.D."/>
            <person name="Hughes J.E."/>
            <person name="Anderson A.J."/>
            <person name="Sims R.C."/>
            <person name="Richardson P."/>
        </authorList>
    </citation>
    <scope>NUCLEOTIDE SEQUENCE [LARGE SCALE GENOMIC DNA]</scope>
    <source>
        <strain evidence="8">MCS</strain>
    </source>
</reference>
<organism evidence="8">
    <name type="scientific">Mycobacterium sp. (strain MCS)</name>
    <dbReference type="NCBI Taxonomy" id="164756"/>
    <lineage>
        <taxon>Bacteria</taxon>
        <taxon>Bacillati</taxon>
        <taxon>Actinomycetota</taxon>
        <taxon>Actinomycetes</taxon>
        <taxon>Mycobacteriales</taxon>
        <taxon>Mycobacteriaceae</taxon>
        <taxon>Mycobacterium</taxon>
    </lineage>
</organism>
<dbReference type="EMBL" id="CP000384">
    <property type="protein sequence ID" value="ABG10676.1"/>
    <property type="molecule type" value="Genomic_DNA"/>
</dbReference>
<keyword evidence="7" id="KW-0503">Monooxygenase</keyword>
<dbReference type="InterPro" id="IPR001128">
    <property type="entry name" value="Cyt_P450"/>
</dbReference>
<keyword evidence="3" id="KW-0349">Heme</keyword>
<dbReference type="GO" id="GO:0036199">
    <property type="term" value="F:cholest-4-en-3-one 26-monooxygenase activity"/>
    <property type="evidence" value="ECO:0007669"/>
    <property type="project" value="TreeGrafter"/>
</dbReference>
<keyword evidence="5" id="KW-0560">Oxidoreductase</keyword>
<dbReference type="AlphaFoldDB" id="A0A5Q5BQZ5"/>
<keyword evidence="6" id="KW-0408">Iron</keyword>
<dbReference type="GO" id="GO:0008395">
    <property type="term" value="F:steroid hydroxylase activity"/>
    <property type="evidence" value="ECO:0007669"/>
    <property type="project" value="TreeGrafter"/>
</dbReference>
<dbReference type="PANTHER" id="PTHR46696:SF4">
    <property type="entry name" value="BIOTIN BIOSYNTHESIS CYTOCHROME P450"/>
    <property type="match status" value="1"/>
</dbReference>
<sequence>MTTMESRCPFGPGFDFTDPDVLVQGIPVNEFAQLRKTAPVWWNEQQESIFDDGGYWVISRHEDIKSISRNGDLWSTNAKGAVMRLPEGVTAEQLDLTKALLINHDAPEHTRLRKIVSRLFTPRSVAALEEKLAISARQIVAAAREKGSGDFVTDIAMSLPLQAIADLIGVPEADREKLFHWTNCIMNTDDPDFDSDPTVANAELMGYAYNMAEERRRCPADDIVTRLIQADIDGESLGDVEFAFFVILLAVAGNETTRNAMTHGMNAFFEHPDQWELFVRERPETAVDEIVRWATPVHCFQRTALADVELGGVTIREGQRAGLFYSSANYDEDVFQSPFEFDILRDPNPHLGFGGNGAHYCIGANLARMEIKLIFNELADQIPDIAKLGEPQRLRSGWINGVKELPVSYRG</sequence>
<dbReference type="SUPFAM" id="SSF48264">
    <property type="entry name" value="Cytochrome P450"/>
    <property type="match status" value="1"/>
</dbReference>
<dbReference type="InterPro" id="IPR036396">
    <property type="entry name" value="Cyt_P450_sf"/>
</dbReference>
<dbReference type="Gene3D" id="1.10.630.10">
    <property type="entry name" value="Cytochrome P450"/>
    <property type="match status" value="1"/>
</dbReference>
<dbReference type="GO" id="GO:0005506">
    <property type="term" value="F:iron ion binding"/>
    <property type="evidence" value="ECO:0007669"/>
    <property type="project" value="InterPro"/>
</dbReference>
<dbReference type="PRINTS" id="PR00359">
    <property type="entry name" value="BP450"/>
</dbReference>
<proteinExistence type="inferred from homology"/>
<evidence type="ECO:0000313" key="8">
    <source>
        <dbReference type="EMBL" id="ABG10676.1"/>
    </source>
</evidence>
<evidence type="ECO:0000256" key="2">
    <source>
        <dbReference type="ARBA" id="ARBA00010617"/>
    </source>
</evidence>
<gene>
    <name evidence="8" type="ordered locus">Mmcs_4572</name>
</gene>
<dbReference type="GO" id="GO:0020037">
    <property type="term" value="F:heme binding"/>
    <property type="evidence" value="ECO:0007669"/>
    <property type="project" value="InterPro"/>
</dbReference>
<evidence type="ECO:0000256" key="4">
    <source>
        <dbReference type="ARBA" id="ARBA00022723"/>
    </source>
</evidence>
<dbReference type="Pfam" id="PF00067">
    <property type="entry name" value="p450"/>
    <property type="match status" value="1"/>
</dbReference>